<proteinExistence type="inferred from homology"/>
<evidence type="ECO:0000313" key="11">
    <source>
        <dbReference type="Proteomes" id="UP000789759"/>
    </source>
</evidence>
<feature type="region of interest" description="Disordered" evidence="8">
    <location>
        <begin position="515"/>
        <end position="543"/>
    </location>
</feature>
<dbReference type="OrthoDB" id="3176171at2759"/>
<sequence>MASAGASSEKTSVQVALRIKPLTDEDLATLPTRFQRQVLSTSPNTPNQVVVSGEKKQFFTFDHVFGPESSQNDIYDKAVLKLIDKFVEGYNVTILAYGQTSSGKTYTMGTSESTAIPVDQKGIIPRAMKTLFDVINSPHYKTRKFQIKVSFIEIYNEDLIDLLGEGEEESRPQVTIREDSKGHILWSGLQEMKVNSVDEVIGHLSRGSLNRQVGATDMNQKSSRSHAIFSVTMIQYKFLSSNGGGSRSMTPTLGLEISESRSGIRPPSRSSSRLSKRSDDGSGEWIAVTSKFHFVDLAEGISINSGLLALGNVISALGDTTKAKHTTHIPYRDSKLTRLLQDSLGGNAQTLMIACVSGVEFNLNETVNTLKYANRARNIKNSAIVNQEEAGWNDIEHLQSLVVKLRNEIKALKAAGVLVSTNGGTSINGSYGGNSTSGSGRSTPLGISGRETPSYQSHLRRPSTPLSINMAVSNANPNHKDVEVLEEQLSQLQRSYIELSQKYAKTSAELAVHQDNSDELGVKSSSVKVQQNEPKSKSPMKPIKEENISASFQEAVEPVIEEYEKSISALESQLALTRAALTHSENTMQEQEQKLNYAEQANEQNKSLINDLRNKVARFNERETTTEHYIKDLESKLESQSMEQQKDQDLINELKNKISQLKSSGNSTEGYIQSLESRLATSEEQLTKFRQNVGNLERRLQDREAAYQDLENRMKLVEVDDKKLLLNEIDDRDKRITQLEQKVDLLIKELDRLREFSNSSIEEIEGIDSHERSVSELSTTSNYTLSTSGSITPQLISEQERMNVVTLEARLSELQKTHENTVKDFNEMKDKYQACVAEINDLRAQLTEREDSFKSTSSTPITPMSPTNSNSFRFSLPPSVRSNELSKEALHKSLDVSKRVFHRKARSLSEIKGPEKRDPIHLAIMQKLNTDLKQLSSLRDDKDQGLVTIKQEFARLEMCYRETLELVEELREEIKRRDALAQLEVMSVVTSDHTYTEGYSPSMSEVDKLDIVQRLREEVEQLKEEQRLEMEFLTEHKKDRENVDQVSRIESNEPDKQLINTQGYHDDSRPGENADASKSENEDDEFLSHQRHIEKLQVEIESKSHTIAALLLPTEYQNTIRRLEDELQEVKEAHRIAMKEKYGKLNITIEAVEDNVDRSISPRFTSDATSSDKLEQNVDENVMELEDKVKELEIQLTKAKEAQQHIPTPNNSWLTMIDPAQKSVNTIQTKLSDLQRDLANKSDNGQDLKVEQELVSSIQVQLETLIADIKRKYELIDNLKRDLVDKGTMQQKFKEKEAEASVLKVQLIQFEERNKVLMAEIEELQTRIRNLDPSNSSGELLQELKDAKERESLTLNRLKTLKSEEENLRKDIEHLQQTEIVQREKITVLEARLIEKGSVVDENIIKIRTELALAKEAEIVNNRTITDLESKLNNSTLETVSSKDTDSLTTMKDELSEAKATDSYLRKTIQELEIKLSTAEKQSTNLQSLKEEITISKNLEDEQKSIIEQLQVQIQEMQESKEEAVKELQNFKGDFEAQKDHIEKQSELLKELQSELEQAKVQKDHMEKQSELLKELQSELEQAKAQKDHMEKQSELLKELQSELEQAKTHINKQEELIKTLESKLQHTESQRDDTISKLEVANEEIKSLKDQCSRLQNEINEVHKDSQNISAVDSKMIEDLTDQLKRIQNESSTYKERVQELENTTQQLRSSNDEYLEINNELNSQIARLQRELETLAEEFAEAGIKFEDSEAILQEQKNRISYLEETLEKVSNQKGDSFSKMDINSSSTTAAGLAQLAAENELLRHTNDDLNTKISEAEDQMLSLNERIMTLQRELENAKSPNKNEQNIESVDTLKEKICELEMEKQALEQANTTFLEDRKKLDQRIESLTQQLTSAGKSGNKTAAQLADLNGKISSLENEVGQERQKSREEISVMEKEMMRLLEINEQLMQGKNDAALRSPKSPNDDNFSRDRTDSLDSGYISGSTRSLNNTDNVLQNKFLQQESTITQQNDLIKSLQDKIEELERRSLNLGRPVSAELDAVGGSTIPSDSKKNSIRYSDLKTPPAPPPTQPLPPTPNSPPAPPRSSLPPRESLTGQDLTLEIQRLNKKIVVIEGENLQNSQLVDTLEESLNDTEKNLQIAKQELQVLQHEKLDLVNQVKNLKNQLEDATIHFEKTRSSVQQEKKAIESVLEEERRAKESAERARRQLENQMEQLMAKRSKFMCF</sequence>
<feature type="coiled-coil region" evidence="7">
    <location>
        <begin position="1175"/>
        <end position="1378"/>
    </location>
</feature>
<organism evidence="10 11">
    <name type="scientific">Cetraspora pellucida</name>
    <dbReference type="NCBI Taxonomy" id="1433469"/>
    <lineage>
        <taxon>Eukaryota</taxon>
        <taxon>Fungi</taxon>
        <taxon>Fungi incertae sedis</taxon>
        <taxon>Mucoromycota</taxon>
        <taxon>Glomeromycotina</taxon>
        <taxon>Glomeromycetes</taxon>
        <taxon>Diversisporales</taxon>
        <taxon>Gigasporaceae</taxon>
        <taxon>Cetraspora</taxon>
    </lineage>
</organism>
<gene>
    <name evidence="10" type="ORF">CPELLU_LOCUS7949</name>
</gene>
<name>A0A9N9D3X3_9GLOM</name>
<feature type="compositionally biased region" description="Pro residues" evidence="8">
    <location>
        <begin position="2066"/>
        <end position="2089"/>
    </location>
</feature>
<feature type="compositionally biased region" description="Low complexity" evidence="8">
    <location>
        <begin position="855"/>
        <end position="871"/>
    </location>
</feature>
<dbReference type="GO" id="GO:0005524">
    <property type="term" value="F:ATP binding"/>
    <property type="evidence" value="ECO:0007669"/>
    <property type="project" value="UniProtKB-UniRule"/>
</dbReference>
<feature type="compositionally biased region" description="Polar residues" evidence="8">
    <location>
        <begin position="1984"/>
        <end position="1993"/>
    </location>
</feature>
<feature type="coiled-coil region" evidence="7">
    <location>
        <begin position="2126"/>
        <end position="2223"/>
    </location>
</feature>
<feature type="coiled-coil region" evidence="7">
    <location>
        <begin position="797"/>
        <end position="845"/>
    </location>
</feature>
<feature type="region of interest" description="Disordered" evidence="8">
    <location>
        <begin position="426"/>
        <end position="461"/>
    </location>
</feature>
<dbReference type="SMART" id="SM00129">
    <property type="entry name" value="KISc"/>
    <property type="match status" value="1"/>
</dbReference>
<dbReference type="PANTHER" id="PTHR47969:SF15">
    <property type="entry name" value="CHROMOSOME-ASSOCIATED KINESIN KIF4A-RELATED"/>
    <property type="match status" value="1"/>
</dbReference>
<feature type="region of interest" description="Disordered" evidence="8">
    <location>
        <begin position="243"/>
        <end position="281"/>
    </location>
</feature>
<feature type="region of interest" description="Disordered" evidence="8">
    <location>
        <begin position="1039"/>
        <end position="1087"/>
    </location>
</feature>
<protein>
    <submittedName>
        <fullName evidence="10">5606_t:CDS:1</fullName>
    </submittedName>
</protein>
<dbReference type="PROSITE" id="PS50067">
    <property type="entry name" value="KINESIN_MOTOR_2"/>
    <property type="match status" value="1"/>
</dbReference>
<dbReference type="PRINTS" id="PR00380">
    <property type="entry name" value="KINESINHEAVY"/>
</dbReference>
<feature type="coiled-coil region" evidence="7">
    <location>
        <begin position="1469"/>
        <end position="1947"/>
    </location>
</feature>
<dbReference type="GO" id="GO:0005737">
    <property type="term" value="C:cytoplasm"/>
    <property type="evidence" value="ECO:0007669"/>
    <property type="project" value="UniProtKB-SubCell"/>
</dbReference>
<dbReference type="InterPro" id="IPR027640">
    <property type="entry name" value="Kinesin-like_fam"/>
</dbReference>
<evidence type="ECO:0000256" key="2">
    <source>
        <dbReference type="ARBA" id="ARBA00022490"/>
    </source>
</evidence>
<evidence type="ECO:0000256" key="7">
    <source>
        <dbReference type="SAM" id="Coils"/>
    </source>
</evidence>
<evidence type="ECO:0000259" key="9">
    <source>
        <dbReference type="PROSITE" id="PS50067"/>
    </source>
</evidence>
<feature type="coiled-coil region" evidence="7">
    <location>
        <begin position="1005"/>
        <end position="1036"/>
    </location>
</feature>
<dbReference type="GO" id="GO:0003777">
    <property type="term" value="F:microtubule motor activity"/>
    <property type="evidence" value="ECO:0007669"/>
    <property type="project" value="InterPro"/>
</dbReference>
<reference evidence="10" key="1">
    <citation type="submission" date="2021-06" db="EMBL/GenBank/DDBJ databases">
        <authorList>
            <person name="Kallberg Y."/>
            <person name="Tangrot J."/>
            <person name="Rosling A."/>
        </authorList>
    </citation>
    <scope>NUCLEOTIDE SEQUENCE</scope>
    <source>
        <strain evidence="10">FL966</strain>
    </source>
</reference>
<evidence type="ECO:0000256" key="1">
    <source>
        <dbReference type="ARBA" id="ARBA00004496"/>
    </source>
</evidence>
<feature type="coiled-coil region" evidence="7">
    <location>
        <begin position="1113"/>
        <end position="1140"/>
    </location>
</feature>
<dbReference type="Pfam" id="PF00225">
    <property type="entry name" value="Kinesin"/>
    <property type="match status" value="1"/>
</dbReference>
<dbReference type="SUPFAM" id="SSF52540">
    <property type="entry name" value="P-loop containing nucleoside triphosphate hydrolases"/>
    <property type="match status" value="1"/>
</dbReference>
<dbReference type="Gene3D" id="3.40.850.10">
    <property type="entry name" value="Kinesin motor domain"/>
    <property type="match status" value="1"/>
</dbReference>
<dbReference type="Proteomes" id="UP000789759">
    <property type="component" value="Unassembled WGS sequence"/>
</dbReference>
<feature type="region of interest" description="Disordered" evidence="8">
    <location>
        <begin position="848"/>
        <end position="874"/>
    </location>
</feature>
<dbReference type="GO" id="GO:0005875">
    <property type="term" value="C:microtubule associated complex"/>
    <property type="evidence" value="ECO:0007669"/>
    <property type="project" value="TreeGrafter"/>
</dbReference>
<evidence type="ECO:0000256" key="8">
    <source>
        <dbReference type="SAM" id="MobiDB-lite"/>
    </source>
</evidence>
<dbReference type="GO" id="GO:0008017">
    <property type="term" value="F:microtubule binding"/>
    <property type="evidence" value="ECO:0007669"/>
    <property type="project" value="InterPro"/>
</dbReference>
<feature type="binding site" evidence="6">
    <location>
        <begin position="98"/>
        <end position="105"/>
    </location>
    <ligand>
        <name>ATP</name>
        <dbReference type="ChEBI" id="CHEBI:30616"/>
    </ligand>
</feature>
<dbReference type="SUPFAM" id="SSF58100">
    <property type="entry name" value="Bacterial hemolysins"/>
    <property type="match status" value="1"/>
</dbReference>
<dbReference type="EMBL" id="CAJVQA010005485">
    <property type="protein sequence ID" value="CAG8621577.1"/>
    <property type="molecule type" value="Genomic_DNA"/>
</dbReference>
<dbReference type="GO" id="GO:0007018">
    <property type="term" value="P:microtubule-based movement"/>
    <property type="evidence" value="ECO:0007669"/>
    <property type="project" value="InterPro"/>
</dbReference>
<feature type="region of interest" description="Disordered" evidence="8">
    <location>
        <begin position="1957"/>
        <end position="1993"/>
    </location>
</feature>
<comment type="subcellular location">
    <subcellularLocation>
        <location evidence="1">Cytoplasm</location>
    </subcellularLocation>
</comment>
<comment type="caution">
    <text evidence="10">The sequence shown here is derived from an EMBL/GenBank/DDBJ whole genome shotgun (WGS) entry which is preliminary data.</text>
</comment>
<feature type="compositionally biased region" description="Low complexity" evidence="8">
    <location>
        <begin position="426"/>
        <end position="443"/>
    </location>
</feature>
<keyword evidence="5 7" id="KW-0175">Coiled coil</keyword>
<dbReference type="InterPro" id="IPR001752">
    <property type="entry name" value="Kinesin_motor_dom"/>
</dbReference>
<feature type="compositionally biased region" description="Basic and acidic residues" evidence="8">
    <location>
        <begin position="1966"/>
        <end position="1978"/>
    </location>
</feature>
<dbReference type="PANTHER" id="PTHR47969">
    <property type="entry name" value="CHROMOSOME-ASSOCIATED KINESIN KIF4A-RELATED"/>
    <property type="match status" value="1"/>
</dbReference>
<keyword evidence="2" id="KW-0963">Cytoplasm</keyword>
<evidence type="ECO:0000256" key="4">
    <source>
        <dbReference type="ARBA" id="ARBA00022840"/>
    </source>
</evidence>
<dbReference type="InterPro" id="IPR036961">
    <property type="entry name" value="Kinesin_motor_dom_sf"/>
</dbReference>
<keyword evidence="6" id="KW-0505">Motor protein</keyword>
<keyword evidence="11" id="KW-1185">Reference proteome</keyword>
<feature type="region of interest" description="Disordered" evidence="8">
    <location>
        <begin position="2042"/>
        <end position="2095"/>
    </location>
</feature>
<feature type="domain" description="Kinesin motor" evidence="9">
    <location>
        <begin position="12"/>
        <end position="379"/>
    </location>
</feature>
<keyword evidence="3 6" id="KW-0547">Nucleotide-binding</keyword>
<feature type="compositionally biased region" description="Polar residues" evidence="8">
    <location>
        <begin position="523"/>
        <end position="533"/>
    </location>
</feature>
<feature type="compositionally biased region" description="Low complexity" evidence="8">
    <location>
        <begin position="260"/>
        <end position="273"/>
    </location>
</feature>
<feature type="compositionally biased region" description="Basic and acidic residues" evidence="8">
    <location>
        <begin position="1064"/>
        <end position="1087"/>
    </location>
</feature>
<evidence type="ECO:0000313" key="10">
    <source>
        <dbReference type="EMBL" id="CAG8621577.1"/>
    </source>
</evidence>
<dbReference type="GO" id="GO:0051231">
    <property type="term" value="P:spindle elongation"/>
    <property type="evidence" value="ECO:0007669"/>
    <property type="project" value="TreeGrafter"/>
</dbReference>
<dbReference type="Gene3D" id="1.10.287.1490">
    <property type="match status" value="1"/>
</dbReference>
<evidence type="ECO:0000256" key="6">
    <source>
        <dbReference type="PROSITE-ProRule" id="PRU00283"/>
    </source>
</evidence>
<feature type="coiled-coil region" evidence="7">
    <location>
        <begin position="482"/>
        <end position="509"/>
    </location>
</feature>
<dbReference type="GO" id="GO:0007052">
    <property type="term" value="P:mitotic spindle organization"/>
    <property type="evidence" value="ECO:0007669"/>
    <property type="project" value="TreeGrafter"/>
</dbReference>
<accession>A0A9N9D3X3</accession>
<keyword evidence="4 6" id="KW-0067">ATP-binding</keyword>
<evidence type="ECO:0000256" key="5">
    <source>
        <dbReference type="ARBA" id="ARBA00023054"/>
    </source>
</evidence>
<evidence type="ECO:0000256" key="3">
    <source>
        <dbReference type="ARBA" id="ARBA00022741"/>
    </source>
</evidence>
<feature type="coiled-coil region" evidence="7">
    <location>
        <begin position="560"/>
        <end position="756"/>
    </location>
</feature>
<dbReference type="InterPro" id="IPR027417">
    <property type="entry name" value="P-loop_NTPase"/>
</dbReference>
<comment type="similarity">
    <text evidence="6">Belongs to the TRAFAC class myosin-kinesin ATPase superfamily. Kinesin family.</text>
</comment>